<organism evidence="1 2">
    <name type="scientific">Extremus antarcticus</name>
    <dbReference type="NCBI Taxonomy" id="702011"/>
    <lineage>
        <taxon>Eukaryota</taxon>
        <taxon>Fungi</taxon>
        <taxon>Dikarya</taxon>
        <taxon>Ascomycota</taxon>
        <taxon>Pezizomycotina</taxon>
        <taxon>Dothideomycetes</taxon>
        <taxon>Dothideomycetidae</taxon>
        <taxon>Mycosphaerellales</taxon>
        <taxon>Extremaceae</taxon>
        <taxon>Extremus</taxon>
    </lineage>
</organism>
<dbReference type="AlphaFoldDB" id="A0AAJ0DER3"/>
<keyword evidence="2" id="KW-1185">Reference proteome</keyword>
<evidence type="ECO:0000313" key="1">
    <source>
        <dbReference type="EMBL" id="KAK3052541.1"/>
    </source>
</evidence>
<protein>
    <submittedName>
        <fullName evidence="1">Uncharacterized protein</fullName>
    </submittedName>
</protein>
<reference evidence="1" key="1">
    <citation type="submission" date="2023-04" db="EMBL/GenBank/DDBJ databases">
        <title>Black Yeasts Isolated from many extreme environments.</title>
        <authorList>
            <person name="Coleine C."/>
            <person name="Stajich J.E."/>
            <person name="Selbmann L."/>
        </authorList>
    </citation>
    <scope>NUCLEOTIDE SEQUENCE</scope>
    <source>
        <strain evidence="1">CCFEE 5312</strain>
    </source>
</reference>
<evidence type="ECO:0000313" key="2">
    <source>
        <dbReference type="Proteomes" id="UP001271007"/>
    </source>
</evidence>
<name>A0AAJ0DER3_9PEZI</name>
<comment type="caution">
    <text evidence="1">The sequence shown here is derived from an EMBL/GenBank/DDBJ whole genome shotgun (WGS) entry which is preliminary data.</text>
</comment>
<gene>
    <name evidence="1" type="ORF">LTR09_006395</name>
</gene>
<accession>A0AAJ0DER3</accession>
<sequence>MPYISDINLSFNRVSAIPQSHIDSAPTLFDIAEYPGMAIAVSFGQTLTPQDVYHCLVHLRDQQLQVLQWMPGLGPPVTTIHPVASEAFTSLISQASKMVLLHDTIAGRCCAGVKTLG</sequence>
<proteinExistence type="predicted"/>
<dbReference type="EMBL" id="JAWDJX010000020">
    <property type="protein sequence ID" value="KAK3052541.1"/>
    <property type="molecule type" value="Genomic_DNA"/>
</dbReference>
<dbReference type="Proteomes" id="UP001271007">
    <property type="component" value="Unassembled WGS sequence"/>
</dbReference>